<dbReference type="PANTHER" id="PTHR23150">
    <property type="entry name" value="SULFATASE MODIFYING FACTOR 1, 2"/>
    <property type="match status" value="1"/>
</dbReference>
<dbReference type="EMBL" id="QNRR01000007">
    <property type="protein sequence ID" value="RBP41267.1"/>
    <property type="molecule type" value="Genomic_DNA"/>
</dbReference>
<dbReference type="Pfam" id="PF07635">
    <property type="entry name" value="PSCyt1"/>
    <property type="match status" value="2"/>
</dbReference>
<dbReference type="InterPro" id="IPR051043">
    <property type="entry name" value="Sulfatase_Mod_Factor_Kinase"/>
</dbReference>
<evidence type="ECO:0000259" key="2">
    <source>
        <dbReference type="Pfam" id="PF07635"/>
    </source>
</evidence>
<feature type="domain" description="Sulfatase-modifying factor enzyme-like" evidence="1">
    <location>
        <begin position="289"/>
        <end position="537"/>
    </location>
</feature>
<accession>A0A366HFF5</accession>
<dbReference type="Pfam" id="PF03781">
    <property type="entry name" value="FGE-sulfatase"/>
    <property type="match status" value="1"/>
</dbReference>
<proteinExistence type="predicted"/>
<organism evidence="3 4">
    <name type="scientific">Roseimicrobium gellanilyticum</name>
    <dbReference type="NCBI Taxonomy" id="748857"/>
    <lineage>
        <taxon>Bacteria</taxon>
        <taxon>Pseudomonadati</taxon>
        <taxon>Verrucomicrobiota</taxon>
        <taxon>Verrucomicrobiia</taxon>
        <taxon>Verrucomicrobiales</taxon>
        <taxon>Verrucomicrobiaceae</taxon>
        <taxon>Roseimicrobium</taxon>
    </lineage>
</organism>
<dbReference type="InterPro" id="IPR016187">
    <property type="entry name" value="CTDL_fold"/>
</dbReference>
<feature type="domain" description="Cytochrome C Planctomycete-type" evidence="2">
    <location>
        <begin position="41"/>
        <end position="99"/>
    </location>
</feature>
<dbReference type="SUPFAM" id="SSF56436">
    <property type="entry name" value="C-type lectin-like"/>
    <property type="match status" value="1"/>
</dbReference>
<feature type="domain" description="Cytochrome C Planctomycete-type" evidence="2">
    <location>
        <begin position="148"/>
        <end position="206"/>
    </location>
</feature>
<dbReference type="InterPro" id="IPR042095">
    <property type="entry name" value="SUMF_sf"/>
</dbReference>
<sequence>MRLTHLLTLTTLNAALCSGAAAKIEKPDFNKHIKPILEAACVHCHSEKSDKGGLKLTTLEEALKGGDNGTSLVPGDPAKSPLYTTTTLGVDEDEVMPPKKEGLLSKEQQELLKLWIQQGANWPKEVKLAQTVRVNFEKHIQPILEENCVTCHNPEKAKGELNIATMKDAFSTGDNAPAIIPFEAEKSGLYGLTTLDADDDDLMPPKKSGGPLKKEQTDLLRAWIEQGAVWPENITLKAKEKKGPATNNPDNLALVQKIHAFIVQTSKEKAEAEMKAYDSKVPKTEKPYSMVAIKGGEFLMGSPASEANRKDDEGPQVKVKVKPFWMGKFEVTWDEYLPFMITDVGRNKDGSKQKFNPDDAITEITSQPTTPYTEMSFGMGTDGYPAISMTQHAANKYCQWLSAQTGHFYRLPTEEEWEYAARAGTTTAYYWGDDVSKAKDHEWYYDNAPNFQYAKVGQKGPNPWGLHDILGNVAEWTLDQYQPDYLKNLAALGDKATGYYVPSTKPYPHTARGGSFDDDPDKLRAAFRRASHADWKQQDPQLPKSIWYLTDAKFLGFRLVRPLEIPTAEEMYKYWNNGVEKE</sequence>
<evidence type="ECO:0000313" key="4">
    <source>
        <dbReference type="Proteomes" id="UP000253426"/>
    </source>
</evidence>
<comment type="caution">
    <text evidence="3">The sequence shown here is derived from an EMBL/GenBank/DDBJ whole genome shotgun (WGS) entry which is preliminary data.</text>
</comment>
<evidence type="ECO:0000259" key="1">
    <source>
        <dbReference type="Pfam" id="PF03781"/>
    </source>
</evidence>
<dbReference type="AlphaFoldDB" id="A0A366HFF5"/>
<dbReference type="InterPro" id="IPR011429">
    <property type="entry name" value="Cyt_c_Planctomycete-type"/>
</dbReference>
<dbReference type="GO" id="GO:0120147">
    <property type="term" value="F:formylglycine-generating oxidase activity"/>
    <property type="evidence" value="ECO:0007669"/>
    <property type="project" value="TreeGrafter"/>
</dbReference>
<dbReference type="OrthoDB" id="9768004at2"/>
<dbReference type="Gene3D" id="3.90.1580.10">
    <property type="entry name" value="paralog of FGE (formylglycine-generating enzyme)"/>
    <property type="match status" value="1"/>
</dbReference>
<dbReference type="InterPro" id="IPR005532">
    <property type="entry name" value="SUMF_dom"/>
</dbReference>
<dbReference type="Proteomes" id="UP000253426">
    <property type="component" value="Unassembled WGS sequence"/>
</dbReference>
<protein>
    <submittedName>
        <fullName evidence="3">Formylglycine-generating enzyme required for sulfatase activity</fullName>
    </submittedName>
</protein>
<dbReference type="PANTHER" id="PTHR23150:SF19">
    <property type="entry name" value="FORMYLGLYCINE-GENERATING ENZYME"/>
    <property type="match status" value="1"/>
</dbReference>
<dbReference type="RefSeq" id="WP_113959911.1">
    <property type="nucleotide sequence ID" value="NZ_QNRR01000007.1"/>
</dbReference>
<name>A0A366HFF5_9BACT</name>
<gene>
    <name evidence="3" type="ORF">DES53_10798</name>
</gene>
<evidence type="ECO:0000313" key="3">
    <source>
        <dbReference type="EMBL" id="RBP41267.1"/>
    </source>
</evidence>
<keyword evidence="4" id="KW-1185">Reference proteome</keyword>
<reference evidence="3 4" key="1">
    <citation type="submission" date="2018-06" db="EMBL/GenBank/DDBJ databases">
        <title>Genomic Encyclopedia of Type Strains, Phase IV (KMG-IV): sequencing the most valuable type-strain genomes for metagenomic binning, comparative biology and taxonomic classification.</title>
        <authorList>
            <person name="Goeker M."/>
        </authorList>
    </citation>
    <scope>NUCLEOTIDE SEQUENCE [LARGE SCALE GENOMIC DNA]</scope>
    <source>
        <strain evidence="3 4">DSM 25532</strain>
    </source>
</reference>